<accession>A0A0B3BGE1</accession>
<protein>
    <recommendedName>
        <fullName evidence="3">DUF4124 domain-containing protein</fullName>
    </recommendedName>
</protein>
<reference evidence="4 6" key="1">
    <citation type="submission" date="2014-11" db="EMBL/GenBank/DDBJ databases">
        <title>Genome sequence of Pseudomonas tuomuerensis JCM 14085.</title>
        <authorList>
            <person name="Shin S.-K."/>
            <person name="Yi H."/>
        </authorList>
    </citation>
    <scope>NUCLEOTIDE SEQUENCE [LARGE SCALE GENOMIC DNA]</scope>
    <source>
        <strain evidence="4 6">JCM 14085</strain>
    </source>
</reference>
<dbReference type="OrthoDB" id="7062774at2"/>
<organism evidence="4 6">
    <name type="scientific">Pseudomonas flexibilis</name>
    <dbReference type="NCBI Taxonomy" id="706570"/>
    <lineage>
        <taxon>Bacteria</taxon>
        <taxon>Pseudomonadati</taxon>
        <taxon>Pseudomonadota</taxon>
        <taxon>Gammaproteobacteria</taxon>
        <taxon>Pseudomonadales</taxon>
        <taxon>Pseudomonadaceae</taxon>
        <taxon>Pseudomonas</taxon>
    </lineage>
</organism>
<evidence type="ECO:0000313" key="5">
    <source>
        <dbReference type="EMBL" id="SIR08050.1"/>
    </source>
</evidence>
<evidence type="ECO:0000259" key="3">
    <source>
        <dbReference type="Pfam" id="PF13511"/>
    </source>
</evidence>
<feature type="compositionally biased region" description="Pro residues" evidence="1">
    <location>
        <begin position="49"/>
        <end position="59"/>
    </location>
</feature>
<dbReference type="AlphaFoldDB" id="A0A0B3BGE1"/>
<feature type="signal peptide" evidence="2">
    <location>
        <begin position="1"/>
        <end position="18"/>
    </location>
</feature>
<gene>
    <name evidence="4" type="ORF">PT85_16560</name>
    <name evidence="5" type="ORF">SAMN05421672_11450</name>
</gene>
<feature type="region of interest" description="Disordered" evidence="1">
    <location>
        <begin position="164"/>
        <end position="185"/>
    </location>
</feature>
<keyword evidence="2" id="KW-0732">Signal</keyword>
<evidence type="ECO:0000313" key="7">
    <source>
        <dbReference type="Proteomes" id="UP000186079"/>
    </source>
</evidence>
<dbReference type="InterPro" id="IPR025392">
    <property type="entry name" value="DUF4124"/>
</dbReference>
<dbReference type="RefSeq" id="WP_039562553.1">
    <property type="nucleotide sequence ID" value="NZ_FMUP01000010.1"/>
</dbReference>
<dbReference type="EMBL" id="FTMC01000014">
    <property type="protein sequence ID" value="SIR08050.1"/>
    <property type="molecule type" value="Genomic_DNA"/>
</dbReference>
<evidence type="ECO:0000313" key="6">
    <source>
        <dbReference type="Proteomes" id="UP000030980"/>
    </source>
</evidence>
<proteinExistence type="predicted"/>
<feature type="chain" id="PRO_5015034540" description="DUF4124 domain-containing protein" evidence="2">
    <location>
        <begin position="19"/>
        <end position="185"/>
    </location>
</feature>
<dbReference type="Proteomes" id="UP000186079">
    <property type="component" value="Unassembled WGS sequence"/>
</dbReference>
<evidence type="ECO:0000256" key="2">
    <source>
        <dbReference type="SAM" id="SignalP"/>
    </source>
</evidence>
<evidence type="ECO:0000256" key="1">
    <source>
        <dbReference type="SAM" id="MobiDB-lite"/>
    </source>
</evidence>
<keyword evidence="6" id="KW-1185">Reference proteome</keyword>
<dbReference type="STRING" id="706570.PT85_16560"/>
<dbReference type="EMBL" id="JTAK01000009">
    <property type="protein sequence ID" value="KHO63563.1"/>
    <property type="molecule type" value="Genomic_DNA"/>
</dbReference>
<dbReference type="PATRIC" id="fig|706570.3.peg.3138"/>
<dbReference type="Pfam" id="PF13511">
    <property type="entry name" value="DUF4124"/>
    <property type="match status" value="1"/>
</dbReference>
<evidence type="ECO:0000313" key="4">
    <source>
        <dbReference type="EMBL" id="KHO63563.1"/>
    </source>
</evidence>
<feature type="compositionally biased region" description="Pro residues" evidence="1">
    <location>
        <begin position="172"/>
        <end position="185"/>
    </location>
</feature>
<sequence length="185" mass="19948">MRLFTACLLGLLAAPAAAEIYRYTDAQGRTVFSDRPPQGQPAQRVEPSPLTPIAPPAPSTPAERPALPTTQRYARLEIINLPDDEALRANNGTFDVEVAVEPPLFRGHSLRLLLDGNPHGPATQGTPLTVRQADRGTHSLVVQVLDARGRPIQQSDALTFTVQRISVNSPARPAPPRPTPNRPAP</sequence>
<accession>A0A0B2D0R1</accession>
<feature type="region of interest" description="Disordered" evidence="1">
    <location>
        <begin position="31"/>
        <end position="66"/>
    </location>
</feature>
<name>A0A0B3BGE1_9PSED</name>
<reference evidence="5 7" key="2">
    <citation type="submission" date="2017-01" db="EMBL/GenBank/DDBJ databases">
        <authorList>
            <person name="Mah S.A."/>
            <person name="Swanson W.J."/>
            <person name="Moy G.W."/>
            <person name="Vacquier V.D."/>
        </authorList>
    </citation>
    <scope>NUCLEOTIDE SEQUENCE [LARGE SCALE GENOMIC DNA]</scope>
    <source>
        <strain evidence="5 7">ATCC 29606</strain>
    </source>
</reference>
<dbReference type="Proteomes" id="UP000030980">
    <property type="component" value="Unassembled WGS sequence"/>
</dbReference>
<feature type="domain" description="DUF4124" evidence="3">
    <location>
        <begin position="7"/>
        <end position="59"/>
    </location>
</feature>